<gene>
    <name evidence="8" type="primary">mapR</name>
    <name evidence="8" type="ORF">LNKW23_40430</name>
</gene>
<proteinExistence type="inferred from homology"/>
<dbReference type="CDD" id="cd00609">
    <property type="entry name" value="AAT_like"/>
    <property type="match status" value="1"/>
</dbReference>
<dbReference type="SUPFAM" id="SSF46785">
    <property type="entry name" value="Winged helix' DNA-binding domain"/>
    <property type="match status" value="1"/>
</dbReference>
<protein>
    <submittedName>
        <fullName evidence="8">GntR family transcriptional regulator MpaR</fullName>
    </submittedName>
</protein>
<evidence type="ECO:0000256" key="4">
    <source>
        <dbReference type="ARBA" id="ARBA00023125"/>
    </source>
</evidence>
<evidence type="ECO:0000256" key="6">
    <source>
        <dbReference type="SAM" id="MobiDB-lite"/>
    </source>
</evidence>
<keyword evidence="4" id="KW-0238">DNA-binding</keyword>
<feature type="domain" description="HTH gntR-type" evidence="7">
    <location>
        <begin position="11"/>
        <end position="79"/>
    </location>
</feature>
<dbReference type="Gene3D" id="1.10.10.10">
    <property type="entry name" value="Winged helix-like DNA-binding domain superfamily/Winged helix DNA-binding domain"/>
    <property type="match status" value="1"/>
</dbReference>
<comment type="similarity">
    <text evidence="1">In the C-terminal section; belongs to the class-I pyridoxal-phosphate-dependent aminotransferase family.</text>
</comment>
<evidence type="ECO:0000259" key="7">
    <source>
        <dbReference type="PROSITE" id="PS50949"/>
    </source>
</evidence>
<dbReference type="Proteomes" id="UP001239909">
    <property type="component" value="Unassembled WGS sequence"/>
</dbReference>
<dbReference type="Gene3D" id="3.40.640.10">
    <property type="entry name" value="Type I PLP-dependent aspartate aminotransferase-like (Major domain)"/>
    <property type="match status" value="1"/>
</dbReference>
<dbReference type="InterPro" id="IPR015421">
    <property type="entry name" value="PyrdxlP-dep_Trfase_major"/>
</dbReference>
<keyword evidence="9" id="KW-1185">Reference proteome</keyword>
<dbReference type="EMBL" id="BSYI01000044">
    <property type="protein sequence ID" value="GMG84827.1"/>
    <property type="molecule type" value="Genomic_DNA"/>
</dbReference>
<evidence type="ECO:0000313" key="9">
    <source>
        <dbReference type="Proteomes" id="UP001239909"/>
    </source>
</evidence>
<dbReference type="InterPro" id="IPR051446">
    <property type="entry name" value="HTH_trans_reg/aminotransferase"/>
</dbReference>
<accession>A0ABQ6LNM4</accession>
<sequence>MDQYRLWGPRLYRYERILVQIRTWIASGILKPGDRLPSVREMSKQTGFSAVTVQNAYAILESEGVVTARPRSGYYLNEDQHDAAPFPNGQEDFRASPDRPASTLKRLYRLKRAWHEHRLDSFGHTHLSDDLLPRKEMITHMLRALRDQNHRPSEVGPVEGESALRKIIAKRVAMRGQFAHADDVMVTSSAQSALNLCLDVVTSPGDTVIIESPGFFPLFGALRRRQLNVIEIYSHPDSGLDPDQLGYLLQQNDISACILMPVHHFPTGVTCSNDALMRILELCGAQEIPIIEYDIYGELGHGVVPASSLKKFDHDDLVLQIGSFSETLGPRYGMAWIINQRFSSRLVEQFFLDDIANLDGALQSALIHYFQKRSYDRHLRTLREELTRRMRFGMETLRNEMPRNCIISEPTGGFMCWMRVSSDFDSLEAAFKAVGRGISIAPGSLFSVTGSFRNFIGLNLSCPWSEDYCRRLGTLSDLIRARTP</sequence>
<evidence type="ECO:0000256" key="5">
    <source>
        <dbReference type="ARBA" id="ARBA00023163"/>
    </source>
</evidence>
<organism evidence="8 9">
    <name type="scientific">Paralimibaculum aggregatum</name>
    <dbReference type="NCBI Taxonomy" id="3036245"/>
    <lineage>
        <taxon>Bacteria</taxon>
        <taxon>Pseudomonadati</taxon>
        <taxon>Pseudomonadota</taxon>
        <taxon>Alphaproteobacteria</taxon>
        <taxon>Rhodobacterales</taxon>
        <taxon>Paracoccaceae</taxon>
        <taxon>Paralimibaculum</taxon>
    </lineage>
</organism>
<keyword evidence="2" id="KW-0663">Pyridoxal phosphate</keyword>
<name>A0ABQ6LNM4_9RHOB</name>
<dbReference type="Pfam" id="PF00392">
    <property type="entry name" value="GntR"/>
    <property type="match status" value="1"/>
</dbReference>
<dbReference type="CDD" id="cd07377">
    <property type="entry name" value="WHTH_GntR"/>
    <property type="match status" value="1"/>
</dbReference>
<comment type="caution">
    <text evidence="8">The sequence shown here is derived from an EMBL/GenBank/DDBJ whole genome shotgun (WGS) entry which is preliminary data.</text>
</comment>
<keyword evidence="3" id="KW-0805">Transcription regulation</keyword>
<dbReference type="InterPro" id="IPR036390">
    <property type="entry name" value="WH_DNA-bd_sf"/>
</dbReference>
<dbReference type="PROSITE" id="PS50949">
    <property type="entry name" value="HTH_GNTR"/>
    <property type="match status" value="1"/>
</dbReference>
<dbReference type="SUPFAM" id="SSF53383">
    <property type="entry name" value="PLP-dependent transferases"/>
    <property type="match status" value="1"/>
</dbReference>
<dbReference type="InterPro" id="IPR000524">
    <property type="entry name" value="Tscrpt_reg_HTH_GntR"/>
</dbReference>
<dbReference type="InterPro" id="IPR036388">
    <property type="entry name" value="WH-like_DNA-bd_sf"/>
</dbReference>
<evidence type="ECO:0000256" key="2">
    <source>
        <dbReference type="ARBA" id="ARBA00022898"/>
    </source>
</evidence>
<reference evidence="8 9" key="1">
    <citation type="submission" date="2023-04" db="EMBL/GenBank/DDBJ databases">
        <title>Marinoamorphus aggregata gen. nov., sp. Nov., isolate from tissue of brittle star Ophioplocus japonicus.</title>
        <authorList>
            <person name="Kawano K."/>
            <person name="Sawayama S."/>
            <person name="Nakagawa S."/>
        </authorList>
    </citation>
    <scope>NUCLEOTIDE SEQUENCE [LARGE SCALE GENOMIC DNA]</scope>
    <source>
        <strain evidence="8 9">NKW23</strain>
    </source>
</reference>
<dbReference type="PANTHER" id="PTHR46577">
    <property type="entry name" value="HTH-TYPE TRANSCRIPTIONAL REGULATORY PROTEIN GABR"/>
    <property type="match status" value="1"/>
</dbReference>
<dbReference type="PANTHER" id="PTHR46577:SF2">
    <property type="entry name" value="TRANSCRIPTIONAL REGULATORY PROTEIN"/>
    <property type="match status" value="1"/>
</dbReference>
<evidence type="ECO:0000313" key="8">
    <source>
        <dbReference type="EMBL" id="GMG84827.1"/>
    </source>
</evidence>
<dbReference type="Pfam" id="PF00155">
    <property type="entry name" value="Aminotran_1_2"/>
    <property type="match status" value="1"/>
</dbReference>
<evidence type="ECO:0000256" key="1">
    <source>
        <dbReference type="ARBA" id="ARBA00005384"/>
    </source>
</evidence>
<dbReference type="SMART" id="SM00345">
    <property type="entry name" value="HTH_GNTR"/>
    <property type="match status" value="1"/>
</dbReference>
<evidence type="ECO:0000256" key="3">
    <source>
        <dbReference type="ARBA" id="ARBA00023015"/>
    </source>
</evidence>
<dbReference type="InterPro" id="IPR015424">
    <property type="entry name" value="PyrdxlP-dep_Trfase"/>
</dbReference>
<feature type="region of interest" description="Disordered" evidence="6">
    <location>
        <begin position="78"/>
        <end position="98"/>
    </location>
</feature>
<keyword evidence="5" id="KW-0804">Transcription</keyword>
<dbReference type="InterPro" id="IPR004839">
    <property type="entry name" value="Aminotransferase_I/II_large"/>
</dbReference>